<evidence type="ECO:0000256" key="2">
    <source>
        <dbReference type="SAM" id="MobiDB-lite"/>
    </source>
</evidence>
<keyword evidence="3" id="KW-0812">Transmembrane</keyword>
<reference evidence="6 7" key="1">
    <citation type="journal article" date="2018" name="IMA Fungus">
        <title>IMA Genome-F 9: Draft genome sequence of Annulohypoxylon stygium, Aspergillus mulundensis, Berkeleyomyces basicola (syn. Thielaviopsis basicola), Ceratocystis smalleyi, two Cercospora beticola strains, Coleophoma cylindrospora, Fusarium fracticaudum, Phialophora cf. hyalina, and Morchella septimelata.</title>
        <authorList>
            <person name="Wingfield B.D."/>
            <person name="Bills G.F."/>
            <person name="Dong Y."/>
            <person name="Huang W."/>
            <person name="Nel W.J."/>
            <person name="Swalarsk-Parry B.S."/>
            <person name="Vaghefi N."/>
            <person name="Wilken P.M."/>
            <person name="An Z."/>
            <person name="de Beer Z.W."/>
            <person name="De Vos L."/>
            <person name="Chen L."/>
            <person name="Duong T.A."/>
            <person name="Gao Y."/>
            <person name="Hammerbacher A."/>
            <person name="Kikkert J.R."/>
            <person name="Li Y."/>
            <person name="Li H."/>
            <person name="Li K."/>
            <person name="Li Q."/>
            <person name="Liu X."/>
            <person name="Ma X."/>
            <person name="Naidoo K."/>
            <person name="Pethybridge S.J."/>
            <person name="Sun J."/>
            <person name="Steenkamp E.T."/>
            <person name="van der Nest M.A."/>
            <person name="van Wyk S."/>
            <person name="Wingfield M.J."/>
            <person name="Xiong C."/>
            <person name="Yue Q."/>
            <person name="Zhang X."/>
        </authorList>
    </citation>
    <scope>NUCLEOTIDE SEQUENCE [LARGE SCALE GENOMIC DNA]</scope>
    <source>
        <strain evidence="6 7">BP 5553</strain>
    </source>
</reference>
<dbReference type="InterPro" id="IPR018466">
    <property type="entry name" value="Kre9/Knh1-like_N"/>
</dbReference>
<dbReference type="STRING" id="2656787.A0A370TSX8"/>
<feature type="transmembrane region" description="Helical" evidence="3">
    <location>
        <begin position="325"/>
        <end position="345"/>
    </location>
</feature>
<evidence type="ECO:0000259" key="5">
    <source>
        <dbReference type="Pfam" id="PF10342"/>
    </source>
</evidence>
<keyword evidence="7" id="KW-1185">Reference proteome</keyword>
<name>A0A370TSX8_9HELO</name>
<dbReference type="Pfam" id="PF10342">
    <property type="entry name" value="Kre9_KNH"/>
    <property type="match status" value="1"/>
</dbReference>
<dbReference type="OrthoDB" id="3542162at2759"/>
<feature type="chain" id="PRO_5016723031" description="Yeast cell wall synthesis Kre9/Knh1-like N-terminal domain-containing protein" evidence="4">
    <location>
        <begin position="20"/>
        <end position="346"/>
    </location>
</feature>
<evidence type="ECO:0000313" key="6">
    <source>
        <dbReference type="EMBL" id="RDL38632.1"/>
    </source>
</evidence>
<gene>
    <name evidence="6" type="ORF">BP5553_02972</name>
</gene>
<evidence type="ECO:0000256" key="3">
    <source>
        <dbReference type="SAM" id="Phobius"/>
    </source>
</evidence>
<feature type="compositionally biased region" description="Polar residues" evidence="2">
    <location>
        <begin position="188"/>
        <end position="199"/>
    </location>
</feature>
<dbReference type="AlphaFoldDB" id="A0A370TSX8"/>
<sequence length="346" mass="36454">MRYSIISAALLSMSTLATATGRIMSPQAGESWVIGKEQTIMWDTSAMTGPIDANLVPAGAQDTTIIIAKIATQVENKGSLKWTPDKSIAAQQVTIIIIDSKQTNVNSDIFVLVLDENSSKKNSDGKKNNNGKYSEGKKDDNEKNYDGMKYDDGKDSEGMKKGMGKGKSNSTETAYENKTTKKTKKVHATSTEDQNSQTMGMEGMKSMGNDKTSQMVASTTEMVQISTTALAEASPTMVAMPQVAVGNTMSTTLANPTVEVLSPTKAAPTNAAITQISEEPTTTIAVNVAFTTAARFTNSSNFLQASGTGAGVQPQFFSSGASSTLLSTIFTTAAGGVLGLLSVLFL</sequence>
<feature type="compositionally biased region" description="Basic and acidic residues" evidence="2">
    <location>
        <begin position="134"/>
        <end position="160"/>
    </location>
</feature>
<keyword evidence="3" id="KW-1133">Transmembrane helix</keyword>
<organism evidence="6 7">
    <name type="scientific">Venustampulla echinocandica</name>
    <dbReference type="NCBI Taxonomy" id="2656787"/>
    <lineage>
        <taxon>Eukaryota</taxon>
        <taxon>Fungi</taxon>
        <taxon>Dikarya</taxon>
        <taxon>Ascomycota</taxon>
        <taxon>Pezizomycotina</taxon>
        <taxon>Leotiomycetes</taxon>
        <taxon>Helotiales</taxon>
        <taxon>Pleuroascaceae</taxon>
        <taxon>Venustampulla</taxon>
    </lineage>
</organism>
<dbReference type="EMBL" id="NPIC01000002">
    <property type="protein sequence ID" value="RDL38632.1"/>
    <property type="molecule type" value="Genomic_DNA"/>
</dbReference>
<feature type="signal peptide" evidence="4">
    <location>
        <begin position="1"/>
        <end position="19"/>
    </location>
</feature>
<feature type="domain" description="Yeast cell wall synthesis Kre9/Knh1-like N-terminal" evidence="5">
    <location>
        <begin position="25"/>
        <end position="104"/>
    </location>
</feature>
<keyword evidence="3" id="KW-0472">Membrane</keyword>
<feature type="region of interest" description="Disordered" evidence="2">
    <location>
        <begin position="118"/>
        <end position="201"/>
    </location>
</feature>
<accession>A0A370TSX8</accession>
<dbReference type="GeneID" id="43595821"/>
<feature type="compositionally biased region" description="Basic and acidic residues" evidence="2">
    <location>
        <begin position="118"/>
        <end position="127"/>
    </location>
</feature>
<comment type="caution">
    <text evidence="6">The sequence shown here is derived from an EMBL/GenBank/DDBJ whole genome shotgun (WGS) entry which is preliminary data.</text>
</comment>
<evidence type="ECO:0000256" key="1">
    <source>
        <dbReference type="ARBA" id="ARBA00022729"/>
    </source>
</evidence>
<protein>
    <recommendedName>
        <fullName evidence="5">Yeast cell wall synthesis Kre9/Knh1-like N-terminal domain-containing protein</fullName>
    </recommendedName>
</protein>
<dbReference type="Proteomes" id="UP000254866">
    <property type="component" value="Unassembled WGS sequence"/>
</dbReference>
<dbReference type="RefSeq" id="XP_031871288.1">
    <property type="nucleotide sequence ID" value="XM_032011595.1"/>
</dbReference>
<keyword evidence="1 4" id="KW-0732">Signal</keyword>
<evidence type="ECO:0000256" key="4">
    <source>
        <dbReference type="SAM" id="SignalP"/>
    </source>
</evidence>
<evidence type="ECO:0000313" key="7">
    <source>
        <dbReference type="Proteomes" id="UP000254866"/>
    </source>
</evidence>
<proteinExistence type="predicted"/>